<organism evidence="8 9">
    <name type="scientific">Corymbia citriodora subsp. variegata</name>
    <dbReference type="NCBI Taxonomy" id="360336"/>
    <lineage>
        <taxon>Eukaryota</taxon>
        <taxon>Viridiplantae</taxon>
        <taxon>Streptophyta</taxon>
        <taxon>Embryophyta</taxon>
        <taxon>Tracheophyta</taxon>
        <taxon>Spermatophyta</taxon>
        <taxon>Magnoliopsida</taxon>
        <taxon>eudicotyledons</taxon>
        <taxon>Gunneridae</taxon>
        <taxon>Pentapetalae</taxon>
        <taxon>rosids</taxon>
        <taxon>malvids</taxon>
        <taxon>Myrtales</taxon>
        <taxon>Myrtaceae</taxon>
        <taxon>Myrtoideae</taxon>
        <taxon>Eucalypteae</taxon>
        <taxon>Corymbia</taxon>
    </lineage>
</organism>
<dbReference type="AlphaFoldDB" id="A0A8T0CIS6"/>
<feature type="transmembrane region" description="Helical" evidence="7">
    <location>
        <begin position="61"/>
        <end position="82"/>
    </location>
</feature>
<keyword evidence="3 7" id="KW-0812">Transmembrane</keyword>
<evidence type="ECO:0000256" key="3">
    <source>
        <dbReference type="ARBA" id="ARBA00022692"/>
    </source>
</evidence>
<accession>A0A8T0CIS6</accession>
<dbReference type="GO" id="GO:0046872">
    <property type="term" value="F:metal ion binding"/>
    <property type="evidence" value="ECO:0007669"/>
    <property type="project" value="UniProtKB-KW"/>
</dbReference>
<dbReference type="Proteomes" id="UP000806378">
    <property type="component" value="Unassembled WGS sequence"/>
</dbReference>
<dbReference type="Pfam" id="PF03006">
    <property type="entry name" value="HlyIII"/>
    <property type="match status" value="1"/>
</dbReference>
<sequence length="305" mass="33724">MDRPSRVVCATSYTLTHFASILTARRQQDNHYIHTGYRPASNSYLVSLNSLSYLHNESVNIYTHLLGALTALLTSIYAYHSIRPRYALATPADLLVFACYFGGAAACLGMSATYHTISNHSEAVARVGNQLDYVGIVCLIWGSFIPSIYFGFARRPELVGWYWAMITALAAACITVSITPRFRTPAWRPFRALMFVSMGLSAVVPVLHGLRIYGLAQLERQIGLSWLVLQGLLYITGAGLYAARVPERLASGRFDIWGSSHQIFHVLVLMAAATHLVGLVKAFDYEHSYRAGLDSAFEGLKHVIS</sequence>
<evidence type="ECO:0000256" key="1">
    <source>
        <dbReference type="ARBA" id="ARBA00004141"/>
    </source>
</evidence>
<dbReference type="PANTHER" id="PTHR20855">
    <property type="entry name" value="ADIPOR/PROGESTIN RECEPTOR-RELATED"/>
    <property type="match status" value="1"/>
</dbReference>
<proteinExistence type="inferred from homology"/>
<gene>
    <name evidence="8" type="ORF">BT93_L5592</name>
</gene>
<feature type="transmembrane region" description="Helical" evidence="7">
    <location>
        <begin position="190"/>
        <end position="210"/>
    </location>
</feature>
<evidence type="ECO:0000313" key="8">
    <source>
        <dbReference type="EMBL" id="KAF7846016.1"/>
    </source>
</evidence>
<evidence type="ECO:0000256" key="7">
    <source>
        <dbReference type="SAM" id="Phobius"/>
    </source>
</evidence>
<evidence type="ECO:0000313" key="9">
    <source>
        <dbReference type="Proteomes" id="UP000806378"/>
    </source>
</evidence>
<keyword evidence="5 7" id="KW-0472">Membrane</keyword>
<feature type="binding site" evidence="6">
    <location>
        <position position="265"/>
    </location>
    <ligand>
        <name>Zn(2+)</name>
        <dbReference type="ChEBI" id="CHEBI:29105"/>
    </ligand>
</feature>
<dbReference type="Gramene" id="rna-gnl|WGS:JABURB|Cocit.L5592.1">
    <property type="protein sequence ID" value="cds-KAF7846016.1"/>
    <property type="gene ID" value="gene-BT93_L5592"/>
</dbReference>
<keyword evidence="9" id="KW-1185">Reference proteome</keyword>
<keyword evidence="6" id="KW-0862">Zinc</keyword>
<dbReference type="GO" id="GO:0016020">
    <property type="term" value="C:membrane"/>
    <property type="evidence" value="ECO:0007669"/>
    <property type="project" value="UniProtKB-SubCell"/>
</dbReference>
<dbReference type="GO" id="GO:0038023">
    <property type="term" value="F:signaling receptor activity"/>
    <property type="evidence" value="ECO:0007669"/>
    <property type="project" value="TreeGrafter"/>
</dbReference>
<feature type="transmembrane region" description="Helical" evidence="7">
    <location>
        <begin position="263"/>
        <end position="283"/>
    </location>
</feature>
<name>A0A8T0CIS6_CORYI</name>
<dbReference type="GO" id="GO:0006882">
    <property type="term" value="P:intracellular zinc ion homeostasis"/>
    <property type="evidence" value="ECO:0007669"/>
    <property type="project" value="TreeGrafter"/>
</dbReference>
<dbReference type="GO" id="GO:0009725">
    <property type="term" value="P:response to hormone"/>
    <property type="evidence" value="ECO:0007669"/>
    <property type="project" value="UniProtKB-ARBA"/>
</dbReference>
<dbReference type="PANTHER" id="PTHR20855:SF52">
    <property type="entry name" value="ADIPONECTIN RECEPTOR PROTEIN"/>
    <property type="match status" value="1"/>
</dbReference>
<comment type="similarity">
    <text evidence="2">Belongs to the ADIPOR family.</text>
</comment>
<keyword evidence="6" id="KW-0479">Metal-binding</keyword>
<evidence type="ECO:0000256" key="5">
    <source>
        <dbReference type="ARBA" id="ARBA00023136"/>
    </source>
</evidence>
<evidence type="ECO:0000256" key="6">
    <source>
        <dbReference type="PIRSR" id="PIRSR604254-1"/>
    </source>
</evidence>
<feature type="transmembrane region" description="Helical" evidence="7">
    <location>
        <begin position="222"/>
        <end position="243"/>
    </location>
</feature>
<feature type="binding site" evidence="6">
    <location>
        <position position="261"/>
    </location>
    <ligand>
        <name>Zn(2+)</name>
        <dbReference type="ChEBI" id="CHEBI:29105"/>
    </ligand>
</feature>
<keyword evidence="4 7" id="KW-1133">Transmembrane helix</keyword>
<comment type="subcellular location">
    <subcellularLocation>
        <location evidence="1">Membrane</location>
        <topology evidence="1">Multi-pass membrane protein</topology>
    </subcellularLocation>
</comment>
<dbReference type="EMBL" id="MU096448">
    <property type="protein sequence ID" value="KAF7846016.1"/>
    <property type="molecule type" value="Genomic_DNA"/>
</dbReference>
<feature type="transmembrane region" description="Helical" evidence="7">
    <location>
        <begin position="94"/>
        <end position="113"/>
    </location>
</feature>
<feature type="transmembrane region" description="Helical" evidence="7">
    <location>
        <begin position="133"/>
        <end position="152"/>
    </location>
</feature>
<dbReference type="OrthoDB" id="186812at2759"/>
<reference evidence="8" key="1">
    <citation type="submission" date="2020-05" db="EMBL/GenBank/DDBJ databases">
        <title>WGS assembly of Corymbia citriodora subspecies variegata.</title>
        <authorList>
            <person name="Barry K."/>
            <person name="Hundley H."/>
            <person name="Shu S."/>
            <person name="Jenkins J."/>
            <person name="Grimwood J."/>
            <person name="Baten A."/>
        </authorList>
    </citation>
    <scope>NUCLEOTIDE SEQUENCE</scope>
    <source>
        <strain evidence="8">CV2-018</strain>
    </source>
</reference>
<feature type="binding site" evidence="6">
    <location>
        <position position="115"/>
    </location>
    <ligand>
        <name>Zn(2+)</name>
        <dbReference type="ChEBI" id="CHEBI:29105"/>
    </ligand>
</feature>
<evidence type="ECO:0000256" key="4">
    <source>
        <dbReference type="ARBA" id="ARBA00022989"/>
    </source>
</evidence>
<dbReference type="GO" id="GO:0009744">
    <property type="term" value="P:response to sucrose"/>
    <property type="evidence" value="ECO:0007669"/>
    <property type="project" value="UniProtKB-ARBA"/>
</dbReference>
<comment type="caution">
    <text evidence="8">The sequence shown here is derived from an EMBL/GenBank/DDBJ whole genome shotgun (WGS) entry which is preliminary data.</text>
</comment>
<protein>
    <submittedName>
        <fullName evidence="8">Uncharacterized protein</fullName>
    </submittedName>
</protein>
<evidence type="ECO:0000256" key="2">
    <source>
        <dbReference type="ARBA" id="ARBA00007018"/>
    </source>
</evidence>
<feature type="transmembrane region" description="Helical" evidence="7">
    <location>
        <begin position="159"/>
        <end position="178"/>
    </location>
</feature>
<dbReference type="InterPro" id="IPR004254">
    <property type="entry name" value="AdipoR/HlyIII-related"/>
</dbReference>